<evidence type="ECO:0000313" key="4">
    <source>
        <dbReference type="Proteomes" id="UP000035086"/>
    </source>
</evidence>
<dbReference type="Proteomes" id="UP000254589">
    <property type="component" value="Unassembled WGS sequence"/>
</dbReference>
<proteinExistence type="predicted"/>
<dbReference type="Proteomes" id="UP000035086">
    <property type="component" value="Chromosome"/>
</dbReference>
<reference evidence="2" key="2">
    <citation type="submission" date="2016-11" db="EMBL/GenBank/DDBJ databases">
        <title>Complete Genome Sequencing of Pandoraea pulmonicola DSM 16583.</title>
        <authorList>
            <person name="Chan K.-G."/>
        </authorList>
    </citation>
    <scope>NUCLEOTIDE SEQUENCE</scope>
    <source>
        <strain evidence="2">DSM 16583</strain>
    </source>
</reference>
<keyword evidence="4" id="KW-1185">Reference proteome</keyword>
<reference evidence="3 5" key="3">
    <citation type="submission" date="2018-06" db="EMBL/GenBank/DDBJ databases">
        <authorList>
            <consortium name="Pathogen Informatics"/>
            <person name="Doyle S."/>
        </authorList>
    </citation>
    <scope>NUCLEOTIDE SEQUENCE [LARGE SCALE GENOMIC DNA]</scope>
    <source>
        <strain evidence="3 5">NCTC13159</strain>
    </source>
</reference>
<reference evidence="4" key="1">
    <citation type="submission" date="2014-12" db="EMBL/GenBank/DDBJ databases">
        <title>Complete Genome Sequencing of Pandoraea pulmonicola DSM 16583.</title>
        <authorList>
            <person name="Chan K.-G."/>
        </authorList>
    </citation>
    <scope>NUCLEOTIDE SEQUENCE [LARGE SCALE GENOMIC DNA]</scope>
    <source>
        <strain evidence="4">DSM 16583</strain>
    </source>
</reference>
<accession>A0AAJ5D2U4</accession>
<dbReference type="AlphaFoldDB" id="A0AAJ5D2U4"/>
<organism evidence="3 5">
    <name type="scientific">Pandoraea pulmonicola</name>
    <dbReference type="NCBI Taxonomy" id="93221"/>
    <lineage>
        <taxon>Bacteria</taxon>
        <taxon>Pseudomonadati</taxon>
        <taxon>Pseudomonadota</taxon>
        <taxon>Betaproteobacteria</taxon>
        <taxon>Burkholderiales</taxon>
        <taxon>Burkholderiaceae</taxon>
        <taxon>Pandoraea</taxon>
    </lineage>
</organism>
<dbReference type="Gene3D" id="1.10.4120.10">
    <property type="entry name" value="SopE-like, GEF domain"/>
    <property type="match status" value="1"/>
</dbReference>
<sequence length="221" mass="24820">MMYYEDSPFPVSDYRTLQNKEAFVSQAANQTERDELSLQWEQANPSMDHMILDAISDGLTTMEELIISVGRDEIGKRQIIDSFYSEIYGKERDKTAPEINDRGKRNEYLIKIGSIAKNAGLTMAKDDPSGIIAPKPKALGANVFQTVVTKSYHYLRSGNVGEKINEMEPEIRKQIQEEGLRLVAPMARELGYPDAATFRSELRAIASDYGVAPEILDTTPH</sequence>
<dbReference type="EMBL" id="CP010310">
    <property type="protein sequence ID" value="AJC22574.1"/>
    <property type="molecule type" value="Genomic_DNA"/>
</dbReference>
<dbReference type="InterPro" id="IPR016019">
    <property type="entry name" value="SopE_GEF_dom"/>
</dbReference>
<name>A0AAJ5D2U4_PANPU</name>
<evidence type="ECO:0000259" key="1">
    <source>
        <dbReference type="Pfam" id="PF07487"/>
    </source>
</evidence>
<feature type="domain" description="Guanine nucleotide exchange factor SopE GEF" evidence="1">
    <location>
        <begin position="76"/>
        <end position="209"/>
    </location>
</feature>
<evidence type="ECO:0000313" key="2">
    <source>
        <dbReference type="EMBL" id="AJC22574.1"/>
    </source>
</evidence>
<dbReference type="Pfam" id="PF07487">
    <property type="entry name" value="SopE_GEF"/>
    <property type="match status" value="1"/>
</dbReference>
<protein>
    <recommendedName>
        <fullName evidence="1">Guanine nucleotide exchange factor SopE GEF domain-containing protein</fullName>
    </recommendedName>
</protein>
<dbReference type="InterPro" id="IPR035949">
    <property type="entry name" value="SopE-like_GEF_dom_sf"/>
</dbReference>
<dbReference type="EMBL" id="UGSJ01000001">
    <property type="protein sequence ID" value="SUA93233.1"/>
    <property type="molecule type" value="Genomic_DNA"/>
</dbReference>
<gene>
    <name evidence="3" type="ORF">NCTC13159_04791</name>
    <name evidence="2" type="ORF">RO07_22675</name>
</gene>
<dbReference type="GO" id="GO:0030036">
    <property type="term" value="P:actin cytoskeleton organization"/>
    <property type="evidence" value="ECO:0007669"/>
    <property type="project" value="InterPro"/>
</dbReference>
<dbReference type="SUPFAM" id="SSF81832">
    <property type="entry name" value="SopE-like GEF domain"/>
    <property type="match status" value="1"/>
</dbReference>
<evidence type="ECO:0000313" key="3">
    <source>
        <dbReference type="EMBL" id="SUA93233.1"/>
    </source>
</evidence>
<evidence type="ECO:0000313" key="5">
    <source>
        <dbReference type="Proteomes" id="UP000254589"/>
    </source>
</evidence>
<dbReference type="KEGG" id="ppul:RO07_22675"/>
<dbReference type="GO" id="GO:0005085">
    <property type="term" value="F:guanyl-nucleotide exchange factor activity"/>
    <property type="evidence" value="ECO:0007669"/>
    <property type="project" value="InterPro"/>
</dbReference>